<accession>K0TNA4</accession>
<sequence>MATAWIRSRTVQYSLSQRKFSRSQPRGFAPAPCSIRSHNASFRARNRVDSLPHRAVFALTTQVFALATAWIRRHTPDIENTATTERDYARVGTIAQFPTPRSPRARQGVCGGSYLANRHGQAQFLVFVSNLRCKATEDEVTVVQFYLTSIFCPWVEDASSMHDARNENLSFFVDTKQIKTRTANAPRPVSQTGVSARDNGVRDAQLREGRRAIMVSWYHARLGLRKGVDITLAGGLSKSDTFAQRNLGQSRAGQNMTSDAITPTVVPTNGRGPRARLRAQLDEAGQHSSPLCWPGPVSTVARCAPEGVPSGHEEGEARQLKTNPFPTQSYPTRKRQVQPISSNKPRDGRCQSKERNKQRPETSTTRDYRQITLKMTVTESATRKPAALLTPLMPRKGKKGKEKLPNLEKGEWKRKLDSGRLRFLRVNPAFEASQHPTIKKLMAYVSDAMLSVDEQIARNTETLKKFDTTTANQQSDGTATSSSPATFLPSSLRNKMSLQIPNQMKNDSRLSTTLAACESVIGNANATHRAYQEQMAMYAKQLAELKLRGSISLLKDVYLRGILIISETLVSFEMTELEIDATTVTEYQLAVLAIKKALLEHVSEKHFEELAFLPTITKEQGTDEKKIELKKFWKGEDNNHGLTQPRSVVNDGSVEGLYEVNCNEVHPKQSDDDITIVNAVAQKLYPLIPSISTDLFKAKKKELRQKNDEAMVEERLGREEVDNANESLTDAMEVDGTAERIVEDIAHEEAEKVLTKKKKEKKKKEKRDARKKSSGDPKSHGSTPTENGADGRKEAKKQKKKKNKKKRPSPEEGDEESSYESQSRTRSRSRQKSILRDSSKSPSRDEDGTTDEDVVEVEDEDAEAGTAVEAPSATIAATTAANITADHITEAEAATAPRGIQSILGGCGLKFCIKTPKPSKRSIKNLSDRFERQVRRIAYFRGREETDDGNYNPSLYIPSDWDPPRANDEIEDALAAFRHRFTACHARYMRPSLSNVTPTQGKLLETMQNNDEMIIIEADKNLGAAIMCRENYIRQGIEEHLRNDRVYKRLTKTQVKNEQKRLQYLQAAFKGRHRPFRPNENPATSSSTGELTEADYTYLNRAYGVEDRLARFRMTLKVHKIPNPKMRPIVCCAGTRMNHISKWLDFQLQRLKPFVPTYIKDSHDLLAKLRNIGGLPPNARLFTADA</sequence>
<dbReference type="EMBL" id="AGNL01004587">
    <property type="protein sequence ID" value="EJK73337.1"/>
    <property type="molecule type" value="Genomic_DNA"/>
</dbReference>
<feature type="compositionally biased region" description="Basic residues" evidence="1">
    <location>
        <begin position="755"/>
        <end position="765"/>
    </location>
</feature>
<gene>
    <name evidence="2" type="ORF">THAOC_05045</name>
</gene>
<dbReference type="AlphaFoldDB" id="K0TNA4"/>
<keyword evidence="3" id="KW-1185">Reference proteome</keyword>
<feature type="region of interest" description="Disordered" evidence="1">
    <location>
        <begin position="753"/>
        <end position="871"/>
    </location>
</feature>
<feature type="compositionally biased region" description="Polar residues" evidence="1">
    <location>
        <begin position="320"/>
        <end position="331"/>
    </location>
</feature>
<feature type="compositionally biased region" description="Basic and acidic residues" evidence="1">
    <location>
        <begin position="834"/>
        <end position="847"/>
    </location>
</feature>
<dbReference type="Proteomes" id="UP000266841">
    <property type="component" value="Unassembled WGS sequence"/>
</dbReference>
<evidence type="ECO:0000313" key="3">
    <source>
        <dbReference type="Proteomes" id="UP000266841"/>
    </source>
</evidence>
<feature type="compositionally biased region" description="Basic and acidic residues" evidence="1">
    <location>
        <begin position="766"/>
        <end position="779"/>
    </location>
</feature>
<reference evidence="2 3" key="1">
    <citation type="journal article" date="2012" name="Genome Biol.">
        <title>Genome and low-iron response of an oceanic diatom adapted to chronic iron limitation.</title>
        <authorList>
            <person name="Lommer M."/>
            <person name="Specht M."/>
            <person name="Roy A.S."/>
            <person name="Kraemer L."/>
            <person name="Andreson R."/>
            <person name="Gutowska M.A."/>
            <person name="Wolf J."/>
            <person name="Bergner S.V."/>
            <person name="Schilhabel M.B."/>
            <person name="Klostermeier U.C."/>
            <person name="Beiko R.G."/>
            <person name="Rosenstiel P."/>
            <person name="Hippler M."/>
            <person name="Laroche J."/>
        </authorList>
    </citation>
    <scope>NUCLEOTIDE SEQUENCE [LARGE SCALE GENOMIC DNA]</scope>
    <source>
        <strain evidence="2 3">CCMP1005</strain>
    </source>
</reference>
<dbReference type="OrthoDB" id="6780468at2759"/>
<feature type="non-terminal residue" evidence="2">
    <location>
        <position position="1186"/>
    </location>
</feature>
<feature type="compositionally biased region" description="Basic and acidic residues" evidence="1">
    <location>
        <begin position="344"/>
        <end position="369"/>
    </location>
</feature>
<feature type="compositionally biased region" description="Polar residues" evidence="1">
    <location>
        <begin position="468"/>
        <end position="488"/>
    </location>
</feature>
<name>K0TNA4_THAOC</name>
<organism evidence="2 3">
    <name type="scientific">Thalassiosira oceanica</name>
    <name type="common">Marine diatom</name>
    <dbReference type="NCBI Taxonomy" id="159749"/>
    <lineage>
        <taxon>Eukaryota</taxon>
        <taxon>Sar</taxon>
        <taxon>Stramenopiles</taxon>
        <taxon>Ochrophyta</taxon>
        <taxon>Bacillariophyta</taxon>
        <taxon>Coscinodiscophyceae</taxon>
        <taxon>Thalassiosirophycidae</taxon>
        <taxon>Thalassiosirales</taxon>
        <taxon>Thalassiosiraceae</taxon>
        <taxon>Thalassiosira</taxon>
    </lineage>
</organism>
<feature type="compositionally biased region" description="Acidic residues" evidence="1">
    <location>
        <begin position="848"/>
        <end position="863"/>
    </location>
</feature>
<protein>
    <submittedName>
        <fullName evidence="2">Uncharacterized protein</fullName>
    </submittedName>
</protein>
<feature type="compositionally biased region" description="Basic residues" evidence="1">
    <location>
        <begin position="794"/>
        <end position="807"/>
    </location>
</feature>
<proteinExistence type="predicted"/>
<feature type="region of interest" description="Disordered" evidence="1">
    <location>
        <begin position="303"/>
        <end position="369"/>
    </location>
</feature>
<evidence type="ECO:0000313" key="2">
    <source>
        <dbReference type="EMBL" id="EJK73337.1"/>
    </source>
</evidence>
<evidence type="ECO:0000256" key="1">
    <source>
        <dbReference type="SAM" id="MobiDB-lite"/>
    </source>
</evidence>
<feature type="region of interest" description="Disordered" evidence="1">
    <location>
        <begin position="467"/>
        <end position="488"/>
    </location>
</feature>
<comment type="caution">
    <text evidence="2">The sequence shown here is derived from an EMBL/GenBank/DDBJ whole genome shotgun (WGS) entry which is preliminary data.</text>
</comment>